<comment type="caution">
    <text evidence="4">The sequence shown here is derived from an EMBL/GenBank/DDBJ whole genome shotgun (WGS) entry which is preliminary data.</text>
</comment>
<evidence type="ECO:0000256" key="1">
    <source>
        <dbReference type="ARBA" id="ARBA00008668"/>
    </source>
</evidence>
<protein>
    <submittedName>
        <fullName evidence="4">Rhamnogalacturonan acetylesterase RhgT</fullName>
        <ecNumber evidence="4">3.1.1.-</ecNumber>
    </submittedName>
</protein>
<dbReference type="Pfam" id="PF13472">
    <property type="entry name" value="Lipase_GDSL_2"/>
    <property type="match status" value="1"/>
</dbReference>
<dbReference type="EMBL" id="VSSQ01003275">
    <property type="protein sequence ID" value="MPM19932.1"/>
    <property type="molecule type" value="Genomic_DNA"/>
</dbReference>
<accession>A0A644XUN9</accession>
<evidence type="ECO:0000313" key="4">
    <source>
        <dbReference type="EMBL" id="MPM19932.1"/>
    </source>
</evidence>
<dbReference type="Gene3D" id="3.40.50.1110">
    <property type="entry name" value="SGNH hydrolase"/>
    <property type="match status" value="1"/>
</dbReference>
<dbReference type="GO" id="GO:0016787">
    <property type="term" value="F:hydrolase activity"/>
    <property type="evidence" value="ECO:0007669"/>
    <property type="project" value="UniProtKB-KW"/>
</dbReference>
<dbReference type="InterPro" id="IPR036514">
    <property type="entry name" value="SGNH_hydro_sf"/>
</dbReference>
<dbReference type="AlphaFoldDB" id="A0A644XUN9"/>
<name>A0A644XUN9_9ZZZZ</name>
<evidence type="ECO:0000256" key="2">
    <source>
        <dbReference type="ARBA" id="ARBA00022801"/>
    </source>
</evidence>
<gene>
    <name evidence="4" type="primary">rhgT_2</name>
    <name evidence="4" type="ORF">SDC9_66359</name>
</gene>
<feature type="domain" description="SGNH hydrolase-type esterase" evidence="3">
    <location>
        <begin position="6"/>
        <end position="201"/>
    </location>
</feature>
<comment type="similarity">
    <text evidence="1">Belongs to the 'GDSL' lipolytic enzyme family.</text>
</comment>
<dbReference type="PANTHER" id="PTHR43695">
    <property type="entry name" value="PUTATIVE (AFU_ORTHOLOGUE AFUA_2G17250)-RELATED"/>
    <property type="match status" value="1"/>
</dbReference>
<dbReference type="SUPFAM" id="SSF52266">
    <property type="entry name" value="SGNH hydrolase"/>
    <property type="match status" value="1"/>
</dbReference>
<dbReference type="InterPro" id="IPR037459">
    <property type="entry name" value="RhgT-like"/>
</dbReference>
<reference evidence="4" key="1">
    <citation type="submission" date="2019-08" db="EMBL/GenBank/DDBJ databases">
        <authorList>
            <person name="Kucharzyk K."/>
            <person name="Murdoch R.W."/>
            <person name="Higgins S."/>
            <person name="Loffler F."/>
        </authorList>
    </citation>
    <scope>NUCLEOTIDE SEQUENCE</scope>
</reference>
<proteinExistence type="inferred from homology"/>
<dbReference type="EC" id="3.1.1.-" evidence="4"/>
<dbReference type="PANTHER" id="PTHR43695:SF1">
    <property type="entry name" value="RHAMNOGALACTURONAN ACETYLESTERASE"/>
    <property type="match status" value="1"/>
</dbReference>
<dbReference type="CDD" id="cd01821">
    <property type="entry name" value="Rhamnogalacturan_acetylesterase_like"/>
    <property type="match status" value="1"/>
</dbReference>
<organism evidence="4">
    <name type="scientific">bioreactor metagenome</name>
    <dbReference type="NCBI Taxonomy" id="1076179"/>
    <lineage>
        <taxon>unclassified sequences</taxon>
        <taxon>metagenomes</taxon>
        <taxon>ecological metagenomes</taxon>
    </lineage>
</organism>
<dbReference type="InterPro" id="IPR013830">
    <property type="entry name" value="SGNH_hydro"/>
</dbReference>
<keyword evidence="2 4" id="KW-0378">Hydrolase</keyword>
<sequence length="218" mass="24524">MRQLFLLGDSTCAEKEADKRPETGWGMGMQALVGTSFTVVNLALNGRSTKSFIQEGVFEKCLRALNADDVVMIQFGHNDSKEDEERHTDPWTTYQGNLAFMAEQVRQKGAYPILLTPICRRRFSVDGVLVQTHGDYPSAMRALAKGRGYAVFDLTQETFQILTHLGAEASKQLFLHLKPLEHPNYPEGVADDTHLNEVGARVVARRVFRFLSQHSPRE</sequence>
<evidence type="ECO:0000259" key="3">
    <source>
        <dbReference type="Pfam" id="PF13472"/>
    </source>
</evidence>